<sequence>MSEAPDVATAWSWLLERKPGTRGAAHASLTVVVEAAYAEPCLLRSLYPFPTHGALHFLRGAPPWCEPGYDDLPFILYGGPPYQVYSSGYADLLGEVATPEAAAALAVSHLPGQVATESGE</sequence>
<organism evidence="1 2">
    <name type="scientific">Streptomyces violaceochromogenes</name>
    <dbReference type="NCBI Taxonomy" id="67377"/>
    <lineage>
        <taxon>Bacteria</taxon>
        <taxon>Bacillati</taxon>
        <taxon>Actinomycetota</taxon>
        <taxon>Actinomycetes</taxon>
        <taxon>Kitasatosporales</taxon>
        <taxon>Streptomycetaceae</taxon>
        <taxon>Streptomyces</taxon>
    </lineage>
</organism>
<gene>
    <name evidence="1" type="ORF">RFN57_18225</name>
</gene>
<accession>A0ABU6LXN1</accession>
<keyword evidence="2" id="KW-1185">Reference proteome</keyword>
<evidence type="ECO:0000313" key="1">
    <source>
        <dbReference type="EMBL" id="MEC7054212.1"/>
    </source>
</evidence>
<comment type="caution">
    <text evidence="1">The sequence shown here is derived from an EMBL/GenBank/DDBJ whole genome shotgun (WGS) entry which is preliminary data.</text>
</comment>
<dbReference type="Proteomes" id="UP001353952">
    <property type="component" value="Unassembled WGS sequence"/>
</dbReference>
<name>A0ABU6LXN1_9ACTN</name>
<protein>
    <submittedName>
        <fullName evidence="1">DUF6193 family natural product biosynthesis protein</fullName>
    </submittedName>
</protein>
<evidence type="ECO:0000313" key="2">
    <source>
        <dbReference type="Proteomes" id="UP001353952"/>
    </source>
</evidence>
<dbReference type="EMBL" id="JAYXNZ010000002">
    <property type="protein sequence ID" value="MEC7054212.1"/>
    <property type="molecule type" value="Genomic_DNA"/>
</dbReference>
<dbReference type="RefSeq" id="WP_191845960.1">
    <property type="nucleotide sequence ID" value="NZ_BMUO01000002.1"/>
</dbReference>
<dbReference type="InterPro" id="IPR045682">
    <property type="entry name" value="DUF6193"/>
</dbReference>
<dbReference type="Pfam" id="PF19692">
    <property type="entry name" value="DUF6193"/>
    <property type="match status" value="1"/>
</dbReference>
<proteinExistence type="predicted"/>
<reference evidence="1 2" key="1">
    <citation type="submission" date="2024-01" db="EMBL/GenBank/DDBJ databases">
        <title>Genome analysis.</title>
        <authorList>
            <person name="Zhang K."/>
        </authorList>
    </citation>
    <scope>NUCLEOTIDE SEQUENCE [LARGE SCALE GENOMIC DNA]</scope>
    <source>
        <strain evidence="1 2">CGMCC 4.1753</strain>
    </source>
</reference>